<evidence type="ECO:0000313" key="5">
    <source>
        <dbReference type="Proteomes" id="UP000319578"/>
    </source>
</evidence>
<proteinExistence type="predicted"/>
<reference evidence="2 5" key="3">
    <citation type="submission" date="2019-06" db="EMBL/GenBank/DDBJ databases">
        <title>Whole genome shotgun sequence of Brevibacillus reuszeri NBRC 15719.</title>
        <authorList>
            <person name="Hosoyama A."/>
            <person name="Uohara A."/>
            <person name="Ohji S."/>
            <person name="Ichikawa N."/>
        </authorList>
    </citation>
    <scope>NUCLEOTIDE SEQUENCE [LARGE SCALE GENOMIC DNA]</scope>
    <source>
        <strain evidence="2 5">NBRC 15719</strain>
    </source>
</reference>
<dbReference type="Proteomes" id="UP000319578">
    <property type="component" value="Unassembled WGS sequence"/>
</dbReference>
<dbReference type="GO" id="GO:0003677">
    <property type="term" value="F:DNA binding"/>
    <property type="evidence" value="ECO:0007669"/>
    <property type="project" value="InterPro"/>
</dbReference>
<reference evidence="4" key="1">
    <citation type="submission" date="2015-07" db="EMBL/GenBank/DDBJ databases">
        <title>Genome sequencing project for genomic taxonomy and phylogenomics of Bacillus-like bacteria.</title>
        <authorList>
            <person name="Liu B."/>
            <person name="Wang J."/>
            <person name="Zhu Y."/>
            <person name="Liu G."/>
            <person name="Chen Q."/>
            <person name="Chen Z."/>
            <person name="Lan J."/>
            <person name="Che J."/>
            <person name="Ge C."/>
            <person name="Shi H."/>
            <person name="Pan Z."/>
            <person name="Liu X."/>
        </authorList>
    </citation>
    <scope>NUCLEOTIDE SEQUENCE [LARGE SCALE GENOMIC DNA]</scope>
    <source>
        <strain evidence="4">DSM 9887</strain>
    </source>
</reference>
<evidence type="ECO:0000313" key="4">
    <source>
        <dbReference type="Proteomes" id="UP000036834"/>
    </source>
</evidence>
<accession>A0A0K9YUE1</accession>
<evidence type="ECO:0000313" key="2">
    <source>
        <dbReference type="EMBL" id="GED72881.1"/>
    </source>
</evidence>
<dbReference type="Gene3D" id="3.40.50.1390">
    <property type="entry name" value="Resolvase, N-terminal catalytic domain"/>
    <property type="match status" value="1"/>
</dbReference>
<comment type="caution">
    <text evidence="3">The sequence shown here is derived from an EMBL/GenBank/DDBJ whole genome shotgun (WGS) entry which is preliminary data.</text>
</comment>
<keyword evidence="5" id="KW-1185">Reference proteome</keyword>
<name>A0A0K9YUE1_9BACL</name>
<dbReference type="RefSeq" id="WP_049738351.1">
    <property type="nucleotide sequence ID" value="NZ_BJON01000036.1"/>
</dbReference>
<dbReference type="SUPFAM" id="SSF53041">
    <property type="entry name" value="Resolvase-like"/>
    <property type="match status" value="1"/>
</dbReference>
<gene>
    <name evidence="3" type="ORF">ADS79_10415</name>
    <name evidence="2" type="ORF">BRE01_65830</name>
</gene>
<dbReference type="InterPro" id="IPR006119">
    <property type="entry name" value="Resolv_N"/>
</dbReference>
<evidence type="ECO:0000313" key="3">
    <source>
        <dbReference type="EMBL" id="KNB72301.1"/>
    </source>
</evidence>
<dbReference type="InterPro" id="IPR036162">
    <property type="entry name" value="Resolvase-like_N_sf"/>
</dbReference>
<reference evidence="3" key="2">
    <citation type="submission" date="2015-07" db="EMBL/GenBank/DDBJ databases">
        <title>MeaNS - Measles Nucleotide Surveillance Program.</title>
        <authorList>
            <person name="Tran T."/>
            <person name="Druce J."/>
        </authorList>
    </citation>
    <scope>NUCLEOTIDE SEQUENCE</scope>
    <source>
        <strain evidence="3">DSM 9887</strain>
    </source>
</reference>
<dbReference type="EMBL" id="BJON01000036">
    <property type="protein sequence ID" value="GED72881.1"/>
    <property type="molecule type" value="Genomic_DNA"/>
</dbReference>
<dbReference type="Proteomes" id="UP000036834">
    <property type="component" value="Unassembled WGS sequence"/>
</dbReference>
<sequence length="98" mass="11246">MVAVFVRTESNDFSHIQQQIEKCLPFLGKKEPKMYLEFFMSGDADERLGLSQLIEDIQSGMVTKVICTSSERISSDRVELNKFLQLVREKNIELIFAG</sequence>
<protein>
    <recommendedName>
        <fullName evidence="1">Resolvase/invertase-type recombinase catalytic domain-containing protein</fullName>
    </recommendedName>
</protein>
<dbReference type="STRING" id="54915.ADS79_10415"/>
<dbReference type="AlphaFoldDB" id="A0A0K9YUE1"/>
<dbReference type="EMBL" id="LGIQ01000007">
    <property type="protein sequence ID" value="KNB72301.1"/>
    <property type="molecule type" value="Genomic_DNA"/>
</dbReference>
<dbReference type="PATRIC" id="fig|54915.3.peg.1026"/>
<dbReference type="GO" id="GO:0000150">
    <property type="term" value="F:DNA strand exchange activity"/>
    <property type="evidence" value="ECO:0007669"/>
    <property type="project" value="InterPro"/>
</dbReference>
<feature type="domain" description="Resolvase/invertase-type recombinase catalytic" evidence="1">
    <location>
        <begin position="5"/>
        <end position="97"/>
    </location>
</feature>
<dbReference type="Pfam" id="PF00239">
    <property type="entry name" value="Resolvase"/>
    <property type="match status" value="1"/>
</dbReference>
<evidence type="ECO:0000259" key="1">
    <source>
        <dbReference type="Pfam" id="PF00239"/>
    </source>
</evidence>
<organism evidence="3 4">
    <name type="scientific">Brevibacillus reuszeri</name>
    <dbReference type="NCBI Taxonomy" id="54915"/>
    <lineage>
        <taxon>Bacteria</taxon>
        <taxon>Bacillati</taxon>
        <taxon>Bacillota</taxon>
        <taxon>Bacilli</taxon>
        <taxon>Bacillales</taxon>
        <taxon>Paenibacillaceae</taxon>
        <taxon>Brevibacillus</taxon>
    </lineage>
</organism>
<dbReference type="OrthoDB" id="2475961at2"/>